<dbReference type="CDD" id="cd00037">
    <property type="entry name" value="CLECT"/>
    <property type="match status" value="1"/>
</dbReference>
<name>A0A336MN28_CULSO</name>
<dbReference type="InterPro" id="IPR001304">
    <property type="entry name" value="C-type_lectin-like"/>
</dbReference>
<dbReference type="AlphaFoldDB" id="A0A336MN28"/>
<dbReference type="Pfam" id="PF00059">
    <property type="entry name" value="Lectin_C"/>
    <property type="match status" value="1"/>
</dbReference>
<keyword evidence="1" id="KW-0732">Signal</keyword>
<dbReference type="SMART" id="SM00034">
    <property type="entry name" value="CLECT"/>
    <property type="match status" value="1"/>
</dbReference>
<dbReference type="VEuPathDB" id="VectorBase:CSON003981"/>
<protein>
    <submittedName>
        <fullName evidence="3">CSON003981 protein</fullName>
    </submittedName>
</protein>
<gene>
    <name evidence="3" type="primary">CSON003981</name>
</gene>
<dbReference type="InterPro" id="IPR016186">
    <property type="entry name" value="C-type_lectin-like/link_sf"/>
</dbReference>
<reference evidence="3" key="1">
    <citation type="submission" date="2018-07" db="EMBL/GenBank/DDBJ databases">
        <authorList>
            <person name="Quirk P.G."/>
            <person name="Krulwich T.A."/>
        </authorList>
    </citation>
    <scope>NUCLEOTIDE SEQUENCE</scope>
</reference>
<feature type="signal peptide" evidence="1">
    <location>
        <begin position="1"/>
        <end position="22"/>
    </location>
</feature>
<feature type="chain" id="PRO_5016430639" evidence="1">
    <location>
        <begin position="23"/>
        <end position="340"/>
    </location>
</feature>
<feature type="domain" description="C-type lectin" evidence="2">
    <location>
        <begin position="189"/>
        <end position="305"/>
    </location>
</feature>
<dbReference type="PROSITE" id="PS50041">
    <property type="entry name" value="C_TYPE_LECTIN_2"/>
    <property type="match status" value="1"/>
</dbReference>
<sequence length="340" mass="39248">MSAISQFIVISFIFFSRIKTNAFEYCTKFEIKSNHTYHPLRHCQRSNGTIIGLRSVKKLDDCVSFARERSALAFNYGPKDRGSSNRFEILNSDDSKKTESWMMKSYKAPKTKLHESPEEFYNCQLLDCPEYGNFTGMVNDTRFDYYSLYAKPPRKPLFLSNIFLIVINFNVSYNSAPYNSTCIPQVGMFILFQKFSNYTFAYKTCQSLGGGLAHVVSEHRTNTLANYLKENLNLTISREAYIGLNETQKLGKFNTSSNEPLDCFLFRAWAPGHPPENRKPGCVGLTIDRSWKIFNCAHRMPFLCEIFTTGPNTNVDINRRCSIKRPNNRFIRVKENKNLK</sequence>
<dbReference type="EMBL" id="UFQT01001762">
    <property type="protein sequence ID" value="SSX31706.1"/>
    <property type="molecule type" value="Genomic_DNA"/>
</dbReference>
<evidence type="ECO:0000259" key="2">
    <source>
        <dbReference type="PROSITE" id="PS50041"/>
    </source>
</evidence>
<organism evidence="3">
    <name type="scientific">Culicoides sonorensis</name>
    <name type="common">Biting midge</name>
    <dbReference type="NCBI Taxonomy" id="179676"/>
    <lineage>
        <taxon>Eukaryota</taxon>
        <taxon>Metazoa</taxon>
        <taxon>Ecdysozoa</taxon>
        <taxon>Arthropoda</taxon>
        <taxon>Hexapoda</taxon>
        <taxon>Insecta</taxon>
        <taxon>Pterygota</taxon>
        <taxon>Neoptera</taxon>
        <taxon>Endopterygota</taxon>
        <taxon>Diptera</taxon>
        <taxon>Nematocera</taxon>
        <taxon>Chironomoidea</taxon>
        <taxon>Ceratopogonidae</taxon>
        <taxon>Ceratopogoninae</taxon>
        <taxon>Culicoides</taxon>
        <taxon>Monoculicoides</taxon>
    </lineage>
</organism>
<dbReference type="SUPFAM" id="SSF56436">
    <property type="entry name" value="C-type lectin-like"/>
    <property type="match status" value="1"/>
</dbReference>
<dbReference type="InterPro" id="IPR016187">
    <property type="entry name" value="CTDL_fold"/>
</dbReference>
<accession>A0A336MN28</accession>
<dbReference type="Gene3D" id="3.10.100.10">
    <property type="entry name" value="Mannose-Binding Protein A, subunit A"/>
    <property type="match status" value="1"/>
</dbReference>
<evidence type="ECO:0000313" key="3">
    <source>
        <dbReference type="EMBL" id="SSX31706.1"/>
    </source>
</evidence>
<evidence type="ECO:0000256" key="1">
    <source>
        <dbReference type="SAM" id="SignalP"/>
    </source>
</evidence>
<proteinExistence type="predicted"/>
<dbReference type="OMA" id="FLYRAWH"/>